<dbReference type="PANTHER" id="PTHR36926">
    <property type="entry name" value="COLICIN V PRODUCTION PROTEIN"/>
    <property type="match status" value="1"/>
</dbReference>
<feature type="transmembrane region" description="Helical" evidence="5">
    <location>
        <begin position="141"/>
        <end position="160"/>
    </location>
</feature>
<dbReference type="AlphaFoldDB" id="A0A191ZF31"/>
<dbReference type="PANTHER" id="PTHR36926:SF1">
    <property type="entry name" value="COLICIN V PRODUCTION PROTEIN"/>
    <property type="match status" value="1"/>
</dbReference>
<evidence type="ECO:0000256" key="3">
    <source>
        <dbReference type="ARBA" id="ARBA00022989"/>
    </source>
</evidence>
<dbReference type="GO" id="GO:0009403">
    <property type="term" value="P:toxin biosynthetic process"/>
    <property type="evidence" value="ECO:0007669"/>
    <property type="project" value="InterPro"/>
</dbReference>
<dbReference type="InterPro" id="IPR052719">
    <property type="entry name" value="CvpA-like"/>
</dbReference>
<dbReference type="Proteomes" id="UP000078596">
    <property type="component" value="Chromosome"/>
</dbReference>
<evidence type="ECO:0000256" key="2">
    <source>
        <dbReference type="ARBA" id="ARBA00022692"/>
    </source>
</evidence>
<protein>
    <submittedName>
        <fullName evidence="6">Colicin V production CvpA</fullName>
    </submittedName>
</protein>
<name>A0A191ZF31_9GAMM</name>
<evidence type="ECO:0000256" key="4">
    <source>
        <dbReference type="ARBA" id="ARBA00023136"/>
    </source>
</evidence>
<keyword evidence="7" id="KW-1185">Reference proteome</keyword>
<keyword evidence="4 5" id="KW-0472">Membrane</keyword>
<evidence type="ECO:0000256" key="5">
    <source>
        <dbReference type="SAM" id="Phobius"/>
    </source>
</evidence>
<dbReference type="RefSeq" id="WP_066098544.1">
    <property type="nucleotide sequence ID" value="NZ_CP016027.1"/>
</dbReference>
<dbReference type="KEGG" id="haz:A9404_03015"/>
<reference evidence="6 7" key="1">
    <citation type="submission" date="2016-06" db="EMBL/GenBank/DDBJ databases">
        <title>Insight into the functional genes involving in sulfur oxidation in Pearl River water.</title>
        <authorList>
            <person name="Luo J."/>
            <person name="Tan X."/>
            <person name="Lin W."/>
        </authorList>
    </citation>
    <scope>NUCLEOTIDE SEQUENCE [LARGE SCALE GENOMIC DNA]</scope>
    <source>
        <strain evidence="6 7">LS2</strain>
    </source>
</reference>
<evidence type="ECO:0000313" key="6">
    <source>
        <dbReference type="EMBL" id="ANJ66486.1"/>
    </source>
</evidence>
<dbReference type="STRING" id="1860122.A9404_03015"/>
<sequence>MSIVDYAIIGVVLVSTLISLVRGFVKEVVSLLTWIAAFVIAMGFSRQAAAFVPQAVDIPSARVALAFLVLFVLVLIVGGIINWIVSTLVNKTGLSGTDRSVGMVFGLARGVFIVSVLVLLAELTAMPKESWWQSSVFIPQFMIVADWIHALLPPNLAAYFHS</sequence>
<feature type="transmembrane region" description="Helical" evidence="5">
    <location>
        <begin position="6"/>
        <end position="25"/>
    </location>
</feature>
<feature type="transmembrane region" description="Helical" evidence="5">
    <location>
        <begin position="64"/>
        <end position="89"/>
    </location>
</feature>
<keyword evidence="2 5" id="KW-0812">Transmembrane</keyword>
<feature type="transmembrane region" description="Helical" evidence="5">
    <location>
        <begin position="32"/>
        <end position="52"/>
    </location>
</feature>
<organism evidence="6 7">
    <name type="scientific">Halothiobacillus diazotrophicus</name>
    <dbReference type="NCBI Taxonomy" id="1860122"/>
    <lineage>
        <taxon>Bacteria</taxon>
        <taxon>Pseudomonadati</taxon>
        <taxon>Pseudomonadota</taxon>
        <taxon>Gammaproteobacteria</taxon>
        <taxon>Chromatiales</taxon>
        <taxon>Halothiobacillaceae</taxon>
        <taxon>Halothiobacillus</taxon>
    </lineage>
</organism>
<gene>
    <name evidence="6" type="ORF">A9404_03015</name>
</gene>
<keyword evidence="3 5" id="KW-1133">Transmembrane helix</keyword>
<dbReference type="OrthoDB" id="9810601at2"/>
<evidence type="ECO:0000256" key="1">
    <source>
        <dbReference type="ARBA" id="ARBA00004141"/>
    </source>
</evidence>
<proteinExistence type="predicted"/>
<dbReference type="Pfam" id="PF02674">
    <property type="entry name" value="Colicin_V"/>
    <property type="match status" value="1"/>
</dbReference>
<dbReference type="EMBL" id="CP016027">
    <property type="protein sequence ID" value="ANJ66486.1"/>
    <property type="molecule type" value="Genomic_DNA"/>
</dbReference>
<dbReference type="GO" id="GO:0016020">
    <property type="term" value="C:membrane"/>
    <property type="evidence" value="ECO:0007669"/>
    <property type="project" value="UniProtKB-SubCell"/>
</dbReference>
<feature type="transmembrane region" description="Helical" evidence="5">
    <location>
        <begin position="101"/>
        <end position="121"/>
    </location>
</feature>
<accession>A0A191ZF31</accession>
<dbReference type="InterPro" id="IPR003825">
    <property type="entry name" value="Colicin-V_CvpA"/>
</dbReference>
<comment type="subcellular location">
    <subcellularLocation>
        <location evidence="1">Membrane</location>
        <topology evidence="1">Multi-pass membrane protein</topology>
    </subcellularLocation>
</comment>
<evidence type="ECO:0000313" key="7">
    <source>
        <dbReference type="Proteomes" id="UP000078596"/>
    </source>
</evidence>